<dbReference type="PANTHER" id="PTHR36929">
    <property type="entry name" value="ATTACHMENT SUBUNIT, PUTATIVE-RELATED"/>
    <property type="match status" value="1"/>
</dbReference>
<dbReference type="SUPFAM" id="SSF55961">
    <property type="entry name" value="Bet v1-like"/>
    <property type="match status" value="1"/>
</dbReference>
<sequence length="163" mass="18829">MSNKNNNISDTRDREIRLTREFDAPRELVFKAFTNPKHIGQWWGPDGFSTTTESMSFKVGGEWIFTMHGPDGTDYPNHIVYTDIKKPKYLKYDHYGHKDQEGDPPHFKSTITFENLGEKTKIEMQMFFPTAEKRNEAAEFGAIEGGKQTLNRLAEYLKEQSAS</sequence>
<reference evidence="3 4" key="1">
    <citation type="submission" date="2021-03" db="EMBL/GenBank/DDBJ databases">
        <title>Aliifodinibius sp. nov., a new bacterium isolated from saline soil.</title>
        <authorList>
            <person name="Galisteo C."/>
            <person name="De La Haba R."/>
            <person name="Sanchez-Porro C."/>
            <person name="Ventosa A."/>
        </authorList>
    </citation>
    <scope>NUCLEOTIDE SEQUENCE [LARGE SCALE GENOMIC DNA]</scope>
    <source>
        <strain evidence="3 4">1BSP15-2V2</strain>
    </source>
</reference>
<dbReference type="EMBL" id="JAGGJA010000001">
    <property type="protein sequence ID" value="MCW9705541.1"/>
    <property type="molecule type" value="Genomic_DNA"/>
</dbReference>
<comment type="caution">
    <text evidence="3">The sequence shown here is derived from an EMBL/GenBank/DDBJ whole genome shotgun (WGS) entry which is preliminary data.</text>
</comment>
<evidence type="ECO:0000259" key="2">
    <source>
        <dbReference type="Pfam" id="PF08327"/>
    </source>
</evidence>
<dbReference type="PANTHER" id="PTHR36929:SF5">
    <property type="entry name" value="BLR6751 PROTEIN"/>
    <property type="match status" value="1"/>
</dbReference>
<gene>
    <name evidence="3" type="ORF">J6I44_01680</name>
</gene>
<name>A0ABT3PHY5_9BACT</name>
<dbReference type="InterPro" id="IPR013538">
    <property type="entry name" value="ASHA1/2-like_C"/>
</dbReference>
<dbReference type="Gene3D" id="3.30.530.20">
    <property type="match status" value="1"/>
</dbReference>
<feature type="domain" description="Activator of Hsp90 ATPase homologue 1/2-like C-terminal" evidence="2">
    <location>
        <begin position="23"/>
        <end position="158"/>
    </location>
</feature>
<evidence type="ECO:0000313" key="4">
    <source>
        <dbReference type="Proteomes" id="UP001207918"/>
    </source>
</evidence>
<dbReference type="InterPro" id="IPR023393">
    <property type="entry name" value="START-like_dom_sf"/>
</dbReference>
<evidence type="ECO:0000313" key="3">
    <source>
        <dbReference type="EMBL" id="MCW9705541.1"/>
    </source>
</evidence>
<keyword evidence="4" id="KW-1185">Reference proteome</keyword>
<accession>A0ABT3PHY5</accession>
<proteinExistence type="inferred from homology"/>
<comment type="similarity">
    <text evidence="1">Belongs to the AHA1 family.</text>
</comment>
<evidence type="ECO:0000256" key="1">
    <source>
        <dbReference type="ARBA" id="ARBA00006817"/>
    </source>
</evidence>
<dbReference type="RefSeq" id="WP_265764205.1">
    <property type="nucleotide sequence ID" value="NZ_JAGGJA010000001.1"/>
</dbReference>
<dbReference type="Pfam" id="PF08327">
    <property type="entry name" value="AHSA1"/>
    <property type="match status" value="1"/>
</dbReference>
<dbReference type="Proteomes" id="UP001207918">
    <property type="component" value="Unassembled WGS sequence"/>
</dbReference>
<organism evidence="3 4">
    <name type="scientific">Fodinibius salsisoli</name>
    <dbReference type="NCBI Taxonomy" id="2820877"/>
    <lineage>
        <taxon>Bacteria</taxon>
        <taxon>Pseudomonadati</taxon>
        <taxon>Balneolota</taxon>
        <taxon>Balneolia</taxon>
        <taxon>Balneolales</taxon>
        <taxon>Balneolaceae</taxon>
        <taxon>Fodinibius</taxon>
    </lineage>
</organism>
<dbReference type="CDD" id="cd08894">
    <property type="entry name" value="SRPBCC_CalC_Aha1-like_1"/>
    <property type="match status" value="1"/>
</dbReference>
<protein>
    <submittedName>
        <fullName evidence="3">SRPBCC family protein</fullName>
    </submittedName>
</protein>